<dbReference type="PANTHER" id="PTHR37469">
    <property type="entry name" value="CELLOBIONIC ACID PHOSPHORYLASE-RELATED"/>
    <property type="match status" value="1"/>
</dbReference>
<dbReference type="InterPro" id="IPR037820">
    <property type="entry name" value="GH94N_NdvB"/>
</dbReference>
<feature type="transmembrane region" description="Helical" evidence="3">
    <location>
        <begin position="6"/>
        <end position="22"/>
    </location>
</feature>
<dbReference type="InterPro" id="IPR011013">
    <property type="entry name" value="Gal_mutarotase_sf_dom"/>
</dbReference>
<dbReference type="InterPro" id="IPR010383">
    <property type="entry name" value="Glyco_hydrolase_94_b-supersand"/>
</dbReference>
<feature type="transmembrane region" description="Helical" evidence="3">
    <location>
        <begin position="850"/>
        <end position="872"/>
    </location>
</feature>
<dbReference type="KEGG" id="cfer:D4Z93_10025"/>
<dbReference type="InterPro" id="IPR012341">
    <property type="entry name" value="6hp_glycosidase-like_sf"/>
</dbReference>
<feature type="transmembrane region" description="Helical" evidence="3">
    <location>
        <begin position="971"/>
        <end position="989"/>
    </location>
</feature>
<dbReference type="InterPro" id="IPR008928">
    <property type="entry name" value="6-hairpin_glycosidase_sf"/>
</dbReference>
<feature type="domain" description="Glycosyl hydrolase 94 supersandwich" evidence="4">
    <location>
        <begin position="2106"/>
        <end position="2374"/>
    </location>
</feature>
<keyword evidence="1" id="KW-0328">Glycosyltransferase</keyword>
<dbReference type="InterPro" id="IPR037018">
    <property type="entry name" value="GH65_N"/>
</dbReference>
<dbReference type="InterPro" id="IPR033432">
    <property type="entry name" value="GH94_catalytic"/>
</dbReference>
<dbReference type="GO" id="GO:0030246">
    <property type="term" value="F:carbohydrate binding"/>
    <property type="evidence" value="ECO:0007669"/>
    <property type="project" value="InterPro"/>
</dbReference>
<feature type="domain" description="Glycoamylase-like" evidence="5">
    <location>
        <begin position="1351"/>
        <end position="1562"/>
    </location>
</feature>
<dbReference type="Gene3D" id="1.50.10.140">
    <property type="match status" value="2"/>
</dbReference>
<feature type="domain" description="Glycosyl hydrolase 94 supersandwich" evidence="4">
    <location>
        <begin position="1602"/>
        <end position="1879"/>
    </location>
</feature>
<protein>
    <submittedName>
        <fullName evidence="7">Cyclic beta 1-2 glucan synthetase</fullName>
    </submittedName>
</protein>
<name>A0A386H7D6_9CLOT</name>
<evidence type="ECO:0000259" key="5">
    <source>
        <dbReference type="Pfam" id="PF10091"/>
    </source>
</evidence>
<dbReference type="Gene3D" id="1.50.10.10">
    <property type="match status" value="1"/>
</dbReference>
<dbReference type="SMART" id="SM01068">
    <property type="entry name" value="CBM_X"/>
    <property type="match status" value="2"/>
</dbReference>
<feature type="transmembrane region" description="Helical" evidence="3">
    <location>
        <begin position="827"/>
        <end position="844"/>
    </location>
</feature>
<feature type="transmembrane region" description="Helical" evidence="3">
    <location>
        <begin position="427"/>
        <end position="451"/>
    </location>
</feature>
<dbReference type="Pfam" id="PF17167">
    <property type="entry name" value="Glyco_hydro_94"/>
    <property type="match status" value="1"/>
</dbReference>
<dbReference type="RefSeq" id="WP_119974309.1">
    <property type="nucleotide sequence ID" value="NZ_CP032416.1"/>
</dbReference>
<dbReference type="InterPro" id="IPR019282">
    <property type="entry name" value="Glycoamylase-like_cons_dom"/>
</dbReference>
<evidence type="ECO:0000313" key="8">
    <source>
        <dbReference type="Proteomes" id="UP000266301"/>
    </source>
</evidence>
<dbReference type="GO" id="GO:0005975">
    <property type="term" value="P:carbohydrate metabolic process"/>
    <property type="evidence" value="ECO:0007669"/>
    <property type="project" value="InterPro"/>
</dbReference>
<keyword evidence="8" id="KW-1185">Reference proteome</keyword>
<dbReference type="InterPro" id="IPR037824">
    <property type="entry name" value="GH94N_2_NdvB"/>
</dbReference>
<feature type="transmembrane region" description="Helical" evidence="3">
    <location>
        <begin position="893"/>
        <end position="916"/>
    </location>
</feature>
<dbReference type="InterPro" id="IPR052047">
    <property type="entry name" value="GH94_Enzymes"/>
</dbReference>
<keyword evidence="2" id="KW-0808">Transferase</keyword>
<dbReference type="CDD" id="cd11753">
    <property type="entry name" value="GH94N_ChvB_NdvB_2_like"/>
    <property type="match status" value="1"/>
</dbReference>
<accession>A0A386H7D6</accession>
<dbReference type="Gene3D" id="2.60.420.10">
    <property type="entry name" value="Maltose phosphorylase, domain 3"/>
    <property type="match status" value="1"/>
</dbReference>
<dbReference type="CDD" id="cd11756">
    <property type="entry name" value="GH94N_ChvB_NdvB_1_like"/>
    <property type="match status" value="1"/>
</dbReference>
<evidence type="ECO:0000259" key="4">
    <source>
        <dbReference type="Pfam" id="PF06165"/>
    </source>
</evidence>
<feature type="domain" description="Glycosyl hydrolase 94 catalytic" evidence="6">
    <location>
        <begin position="2389"/>
        <end position="2813"/>
    </location>
</feature>
<dbReference type="PANTHER" id="PTHR37469:SF2">
    <property type="entry name" value="CELLOBIONIC ACID PHOSPHORYLASE"/>
    <property type="match status" value="1"/>
</dbReference>
<dbReference type="Gene3D" id="2.70.98.40">
    <property type="entry name" value="Glycoside hydrolase, family 65, N-terminal domain"/>
    <property type="match status" value="2"/>
</dbReference>
<evidence type="ECO:0000313" key="7">
    <source>
        <dbReference type="EMBL" id="AYD41465.1"/>
    </source>
</evidence>
<dbReference type="Proteomes" id="UP000266301">
    <property type="component" value="Chromosome"/>
</dbReference>
<evidence type="ECO:0000259" key="6">
    <source>
        <dbReference type="Pfam" id="PF17167"/>
    </source>
</evidence>
<feature type="transmembrane region" description="Helical" evidence="3">
    <location>
        <begin position="457"/>
        <end position="481"/>
    </location>
</feature>
<keyword evidence="3" id="KW-0472">Membrane</keyword>
<sequence length="2890" mass="333217">MVFVIYYILATCVILLFLYLISRRSEYNNSGSDIIEDMPSMNASKEELKKHAIEISAHLDIAIKNSCKHKLIKNLDESYKKILNGNDYIDEKFRNKKDVLQCGEWILDNLYLIQREYANIKKNMPRECYKDIPVISKGIMKGYPRIYYIAVEMISYTDGKIDEDVIKTFIKAYQKNSVLTSGELWALPTMIKIALIQNISKITQRIVFAQTEREKAERIAEDIIKAVNSNNEKEELQKISSLNIKLTPHLVERILKTMRDNEVESQFVYKWIDEKLDALETDTNRIVLVEHQKQLSYQLSIGNSITSMREIGSLNWKYSFEELSYVENILRGDPSHIYQNMDFKSRDYYRHVIEKISRYVNFPESFIAKKAIECAKEYSDKVEINEYQKHVGYFIVDDGINLLSKKIGLNKNKLKFISTNFIDVSHVTYVVFMILSTLFVSSAIVTLIYNYDFKPVLWKYILAFIAVLIPVSEMIISIFNWSVSKLVEPRFVPKMNFEEGIPKEFSTMVIIPTLLNNEKKVRELFEQMEVYYLANGGSNIYFGILGDFKDSREEHQKSDEGIVNLALELVKNLNNKYSHDNRDIFYFFNRYRQYNKKEGIWLGWERKRGKVMEFNELVKGSKNTSYDVVSGDINNLNKLKYIITLDADTELPRDSAKKLVGAMAHILNRPYVNMKTKKVLRGHALMQPRVSISNLSANKTIFSKIFSGETGMDLYTNAISDVYEDLFSEGIFTGKGIYDIDVFSSILKDEIPENTVLSHDLLEGSYVRAALLTDVELIDGYPAYYISSCKRMHRWVRGDWQLIPWLFKKGSLNLLSRWKIFDNLRRSLIAPSIIILVVLSLFIFKNPDKWLVIAFISVLCPILFDVSESVVSPNTGIALTGKINSSKNAVEQVFLIFCFLPYQAYLMLDAVFRTLYRLLISRKNLLEWQTSADAEASTGKDLSDYIRNMIAASLIGLIIAAAAFKDSIDTGILLMPSVILWLLSPWIAYKISKDQVKKSSELTDYEVKVLRRLSRKTWAYFEDFVNCENNWLAPDNYQEVPNNGVAHRTSPTNIGMGLTSNVVAYDMGYIGIVELKERLNKIIKSMEGLERFDGHFLNWYDTKTKNPLYPRYVSTVDSGNLIGYVWLVYQALSDYLNMPIISDNLVSGLIDTLVLADYEIEKKLDLKDFYLNSIDKLKNSEFDLNLWKCELLDIWSKCLYIQKNLQGEKLYWNNKVKIAISKHINQIQIIFPWMDIFSNKCDEFYDFKVQINKIILKEPINKLCDKIDDLKLKYQIESPDFNIQKRNAGIFKELIENSKNEIKNLVYSIKNIQSKLLNISKETDFGLLYDEKKQLFSIGYNCEIGSIDKSYYDLMASEARQASFVSIAKGDVNQAHWFRLNRSLTTVGKSKALVSWSGTMFEYFMPLLIMKNYPDTLMDETYKSVIEGQKRYCYRKNIPWGISEAAFYDFDVDLNYQYKAFGVPGMGLKRGLMDDIVISPYSSAMALQLDLKDSFSNIEKLRKAGMEGRYGFYESVDYTKSRIPKDKNKAIVKCFMVHHQGMSLMAFDNVLNDNILQIRFHELPRVKATELLLQEKVPKTIIYNKKEKADDSSEVRIENQNIVRNFDTALTEIPETHIMSNGDFSVMVTNRGSGYAKKDDIMIYRWREDVTNDNKGMFIYIKNINSNEYWSSTYEPCKYEGENYKVRFSLDKAEFERKDGNIVTHTDVIVSSEDNAEIRNISITNQSEHLREIEITSYCEITMSPYNADLVHPAFGNLFIQTEYNSDFGCIIANRRLRVNDGQQHWMMQTVALDGEYVGHIQYETSRANFIGRGRNLTNPVSMDSDFELKLGVGSVIDPIISMRVRIMVEKGQTFKLAFTTGMADSREQVIELAKKYHDIKNVNREFELAWPRIQLELNYLGIKSAQANIYQIVASRILFLSALMADREKYIENIKKGQSSLWKYGISGDFPIVIAIITDYKDINMLKRILKAHEYWKVKGLKVDLLILNLKSSSYLQELQDYIVSVINSNCTGNNKNKDGGIFLYNRSTMQEDDIEFMFGIARIVLDCGNESVISQMKLKEIDEKIELEPIKYDLKKYKYPDSKFKIPELDCFNGIGGFERENNSYIILLKNGETTPAPWINVISNKEFGFHISESGVSYTWNKNSRENKLTAWSNDPVVDDEAEAVYIRDENTGKLWSISSKPINDNGEYLIEHGFGYSNFRHKAYGILGSMTSFVDMDESVKLFKVKLKNYSDEKRKLSVTYYAKLVLGVTHESTAQYIYTGFNNDQNYMYARNPYSEHFGNLICYSKIYSGSELSYTGDRKEFIGRGGSIEKPNGLMYKNFSNHIGAGMDPCMCQNVKIDLGPDEEKEILIILGQNSDFAKIEDIINKYSYPVQSSKVLNDSINYWKRLLGNIKVKTPDKSMDIMLNGWLLYQVIVCRYWSRTAFYQSGGAYGFRDQLQDVMAVEYADSKITRDHIIYSASRQYVDGDVQHWWHPIVESGIRTRFSDDLLWLPYVIIDYLKNTGDYSILDENSSYLEDEPLKNGEDERYNISKVSDKVGSIYEHCIKAIDRSLKFGKHNIPLMGSGDWNDGMNCVGNKGKGESVWLAWFLYSILDGFIPISGSKKDDYHVKRYTETKQFIKENLEKNAWDGSWYRRAYFDDGTPLGSVKNDECKIDSISQSWAVISKAAKKSRAVEAMDALEKNLVDYNKGIVKLLTPAFDKSSLNPGYIKGYIPGVRENGGQYTHAAVWVVLALIEMGYNNKAWRIFNMINPINHSISYLDCQTYKVEPYVMAADVYAVDPHVGRGGWTWYTGAAGWMYRTGIQGILGFNFKGKDGFTVNPCVPDEWKSYSIDYIRGECRYIITAKRSQEESIIVDGKLIKGDIIPFFEDGEHVVEVNFKNKEGL</sequence>
<dbReference type="Pfam" id="PF10091">
    <property type="entry name" value="Glycoamylase"/>
    <property type="match status" value="1"/>
</dbReference>
<evidence type="ECO:0000256" key="3">
    <source>
        <dbReference type="SAM" id="Phobius"/>
    </source>
</evidence>
<dbReference type="GO" id="GO:0016757">
    <property type="term" value="F:glycosyltransferase activity"/>
    <property type="evidence" value="ECO:0007669"/>
    <property type="project" value="UniProtKB-KW"/>
</dbReference>
<gene>
    <name evidence="7" type="ORF">D4Z93_10025</name>
</gene>
<dbReference type="OrthoDB" id="9769991at2"/>
<proteinExistence type="predicted"/>
<dbReference type="Pfam" id="PF06165">
    <property type="entry name" value="GH94_b-supersand"/>
    <property type="match status" value="2"/>
</dbReference>
<dbReference type="SUPFAM" id="SSF74650">
    <property type="entry name" value="Galactose mutarotase-like"/>
    <property type="match status" value="2"/>
</dbReference>
<keyword evidence="3" id="KW-0812">Transmembrane</keyword>
<dbReference type="EMBL" id="CP032416">
    <property type="protein sequence ID" value="AYD41465.1"/>
    <property type="molecule type" value="Genomic_DNA"/>
</dbReference>
<feature type="transmembrane region" description="Helical" evidence="3">
    <location>
        <begin position="945"/>
        <end position="964"/>
    </location>
</feature>
<reference evidence="7 8" key="1">
    <citation type="journal article" date="2019" name="Int. J. Syst. Evol. Microbiol.">
        <title>Clostridium fermenticellae sp. nov., isolated from the mud in a fermentation cellar for the production of the Chinese liquor, baijiu.</title>
        <authorList>
            <person name="Xu P.X."/>
            <person name="Chai L.J."/>
            <person name="Qiu T."/>
            <person name="Zhang X.J."/>
            <person name="Lu Z.M."/>
            <person name="Xiao C."/>
            <person name="Wang S.T."/>
            <person name="Shen C.H."/>
            <person name="Shi J.S."/>
            <person name="Xu Z.H."/>
        </authorList>
    </citation>
    <scope>NUCLEOTIDE SEQUENCE [LARGE SCALE GENOMIC DNA]</scope>
    <source>
        <strain evidence="7 8">JN500901</strain>
    </source>
</reference>
<keyword evidence="3" id="KW-1133">Transmembrane helix</keyword>
<evidence type="ECO:0000256" key="2">
    <source>
        <dbReference type="ARBA" id="ARBA00022679"/>
    </source>
</evidence>
<evidence type="ECO:0000256" key="1">
    <source>
        <dbReference type="ARBA" id="ARBA00022676"/>
    </source>
</evidence>
<dbReference type="SUPFAM" id="SSF48208">
    <property type="entry name" value="Six-hairpin glycosidases"/>
    <property type="match status" value="1"/>
</dbReference>
<organism evidence="7 8">
    <name type="scientific">Clostridium fermenticellae</name>
    <dbReference type="NCBI Taxonomy" id="2068654"/>
    <lineage>
        <taxon>Bacteria</taxon>
        <taxon>Bacillati</taxon>
        <taxon>Bacillota</taxon>
        <taxon>Clostridia</taxon>
        <taxon>Eubacteriales</taxon>
        <taxon>Clostridiaceae</taxon>
        <taxon>Clostridium</taxon>
    </lineage>
</organism>